<protein>
    <recommendedName>
        <fullName evidence="2">Glycosyltransferase RgtA/B/C/D-like domain-containing protein</fullName>
    </recommendedName>
</protein>
<accession>A0A1F5E784</accession>
<dbReference type="EMBL" id="MEZK01000010">
    <property type="protein sequence ID" value="OGD63269.1"/>
    <property type="molecule type" value="Genomic_DNA"/>
</dbReference>
<gene>
    <name evidence="3" type="ORF">A2160_02065</name>
</gene>
<feature type="transmembrane region" description="Helical" evidence="1">
    <location>
        <begin position="255"/>
        <end position="276"/>
    </location>
</feature>
<keyword evidence="1" id="KW-1133">Transmembrane helix</keyword>
<comment type="caution">
    <text evidence="3">The sequence shown here is derived from an EMBL/GenBank/DDBJ whole genome shotgun (WGS) entry which is preliminary data.</text>
</comment>
<dbReference type="InterPro" id="IPR038731">
    <property type="entry name" value="RgtA/B/C-like"/>
</dbReference>
<evidence type="ECO:0000256" key="1">
    <source>
        <dbReference type="SAM" id="Phobius"/>
    </source>
</evidence>
<feature type="transmembrane region" description="Helical" evidence="1">
    <location>
        <begin position="214"/>
        <end position="234"/>
    </location>
</feature>
<organism evidence="3 4">
    <name type="scientific">Candidatus Beckwithbacteria bacterium RBG_13_42_9</name>
    <dbReference type="NCBI Taxonomy" id="1797457"/>
    <lineage>
        <taxon>Bacteria</taxon>
        <taxon>Candidatus Beckwithiibacteriota</taxon>
    </lineage>
</organism>
<proteinExistence type="predicted"/>
<evidence type="ECO:0000259" key="2">
    <source>
        <dbReference type="Pfam" id="PF13231"/>
    </source>
</evidence>
<feature type="domain" description="Glycosyltransferase RgtA/B/C/D-like" evidence="2">
    <location>
        <begin position="75"/>
        <end position="205"/>
    </location>
</feature>
<dbReference type="Proteomes" id="UP000177006">
    <property type="component" value="Unassembled WGS sequence"/>
</dbReference>
<feature type="transmembrane region" description="Helical" evidence="1">
    <location>
        <begin position="96"/>
        <end position="114"/>
    </location>
</feature>
<feature type="transmembrane region" description="Helical" evidence="1">
    <location>
        <begin position="165"/>
        <end position="194"/>
    </location>
</feature>
<keyword evidence="1" id="KW-0472">Membrane</keyword>
<name>A0A1F5E784_9BACT</name>
<evidence type="ECO:0000313" key="3">
    <source>
        <dbReference type="EMBL" id="OGD63269.1"/>
    </source>
</evidence>
<dbReference type="STRING" id="1797457.A2160_02065"/>
<keyword evidence="1" id="KW-0812">Transmembrane</keyword>
<dbReference type="AlphaFoldDB" id="A0A1F5E784"/>
<feature type="transmembrane region" description="Helical" evidence="1">
    <location>
        <begin position="378"/>
        <end position="397"/>
    </location>
</feature>
<feature type="transmembrane region" description="Helical" evidence="1">
    <location>
        <begin position="20"/>
        <end position="39"/>
    </location>
</feature>
<dbReference type="Pfam" id="PF13231">
    <property type="entry name" value="PMT_2"/>
    <property type="match status" value="1"/>
</dbReference>
<feature type="transmembrane region" description="Helical" evidence="1">
    <location>
        <begin position="126"/>
        <end position="153"/>
    </location>
</feature>
<feature type="transmembrane region" description="Helical" evidence="1">
    <location>
        <begin position="325"/>
        <end position="343"/>
    </location>
</feature>
<reference evidence="3 4" key="1">
    <citation type="journal article" date="2016" name="Nat. Commun.">
        <title>Thousands of microbial genomes shed light on interconnected biogeochemical processes in an aquifer system.</title>
        <authorList>
            <person name="Anantharaman K."/>
            <person name="Brown C.T."/>
            <person name="Hug L.A."/>
            <person name="Sharon I."/>
            <person name="Castelle C.J."/>
            <person name="Probst A.J."/>
            <person name="Thomas B.C."/>
            <person name="Singh A."/>
            <person name="Wilkins M.J."/>
            <person name="Karaoz U."/>
            <person name="Brodie E.L."/>
            <person name="Williams K.H."/>
            <person name="Hubbard S.S."/>
            <person name="Banfield J.F."/>
        </authorList>
    </citation>
    <scope>NUCLEOTIDE SEQUENCE [LARGE SCALE GENOMIC DNA]</scope>
</reference>
<feature type="transmembrane region" description="Helical" evidence="1">
    <location>
        <begin position="70"/>
        <end position="89"/>
    </location>
</feature>
<sequence>MQKLDIKSRFRIINGYFNRINPRVIAPVILIFSFLWQWAYGRYLPLDGDAAEYLNNPLRILHGDLPYKDFWLLFPPGEVYLPFLIYKVFGLNINNVFVFSALIKSLVVVLAFFIGRNLGKSNFSGLIASTLIFFYGVTDIYQFFVFLSAIFFLKYLSNQQTRFLVYTGFLIGGSFYFKFYESGAVVLSIGLVLLFERLLEKKNVQPDLIKKISAFSLGLLVVLMTLLILAHSFLKEMLFAIIDARSHGSSMPAPYFSSLFFSLKLLWQNFKIFFQTLNPTDFFHTAYFLGDSIQKALLYLCPLYLGVLVPYWLFRKKISLYPKKIMLWLWLWGILLLPKAFNVGDLGHLSYANTPFLLLLTCLPTTTFTQQNKHKKTTLNFGILILAGLIVFLILPIRSQLKTSLRQNYPVVTAQGTVYLETESAAQNLANTLKFINQNSAANEPIFVTSWYSCPLYALTGRKNPSYYDSLIDLVIRPTVIKQTSICHDLLKAKTKLIIDGPDWGFGDNPKFKFLENNPLLHQCIEDNFELKAKYKSYWLYLSKQ</sequence>
<feature type="transmembrane region" description="Helical" evidence="1">
    <location>
        <begin position="296"/>
        <end position="313"/>
    </location>
</feature>
<evidence type="ECO:0000313" key="4">
    <source>
        <dbReference type="Proteomes" id="UP000177006"/>
    </source>
</evidence>